<name>A0A4S8R3I1_9HELO</name>
<organism evidence="1 2">
    <name type="scientific">Botrytis galanthina</name>
    <dbReference type="NCBI Taxonomy" id="278940"/>
    <lineage>
        <taxon>Eukaryota</taxon>
        <taxon>Fungi</taxon>
        <taxon>Dikarya</taxon>
        <taxon>Ascomycota</taxon>
        <taxon>Pezizomycotina</taxon>
        <taxon>Leotiomycetes</taxon>
        <taxon>Helotiales</taxon>
        <taxon>Sclerotiniaceae</taxon>
        <taxon>Botrytis</taxon>
    </lineage>
</organism>
<evidence type="ECO:0000313" key="2">
    <source>
        <dbReference type="Proteomes" id="UP000308671"/>
    </source>
</evidence>
<proteinExistence type="predicted"/>
<dbReference type="Proteomes" id="UP000308671">
    <property type="component" value="Unassembled WGS sequence"/>
</dbReference>
<sequence>MSYLGLTSIDPFGILSTSQKSTPLPSYALNSPRETSQRAQRLKEWISYPFTVFNNREEFDEKIGEILVQGSMVTICELWTDARLSTRILALQSLSSLGESKSALKNWLGPERREVRRCKKKTE</sequence>
<protein>
    <submittedName>
        <fullName evidence="1">Uncharacterized protein</fullName>
    </submittedName>
</protein>
<accession>A0A4S8R3I1</accession>
<comment type="caution">
    <text evidence="1">The sequence shown here is derived from an EMBL/GenBank/DDBJ whole genome shotgun (WGS) entry which is preliminary data.</text>
</comment>
<gene>
    <name evidence="1" type="ORF">BGAL_0141g00150</name>
</gene>
<evidence type="ECO:0000313" key="1">
    <source>
        <dbReference type="EMBL" id="THV50665.1"/>
    </source>
</evidence>
<dbReference type="OrthoDB" id="3512543at2759"/>
<keyword evidence="2" id="KW-1185">Reference proteome</keyword>
<dbReference type="AlphaFoldDB" id="A0A4S8R3I1"/>
<reference evidence="1 2" key="1">
    <citation type="submission" date="2017-12" db="EMBL/GenBank/DDBJ databases">
        <title>Comparative genomics of Botrytis spp.</title>
        <authorList>
            <person name="Valero-Jimenez C.A."/>
            <person name="Tapia P."/>
            <person name="Veloso J."/>
            <person name="Silva-Moreno E."/>
            <person name="Staats M."/>
            <person name="Valdes J.H."/>
            <person name="Van Kan J.A.L."/>
        </authorList>
    </citation>
    <scope>NUCLEOTIDE SEQUENCE [LARGE SCALE GENOMIC DNA]</scope>
    <source>
        <strain evidence="1 2">MUCL435</strain>
    </source>
</reference>
<dbReference type="EMBL" id="PQXL01000141">
    <property type="protein sequence ID" value="THV50665.1"/>
    <property type="molecule type" value="Genomic_DNA"/>
</dbReference>